<dbReference type="EMBL" id="MVHW01000027">
    <property type="protein sequence ID" value="ORB01919.1"/>
    <property type="molecule type" value="Genomic_DNA"/>
</dbReference>
<comment type="similarity">
    <text evidence="1 2">Belongs to the short-chain dehydrogenases/reductases (SDR) family.</text>
</comment>
<organism evidence="4 5">
    <name type="scientific">Mycobacterium mantenii</name>
    <dbReference type="NCBI Taxonomy" id="560555"/>
    <lineage>
        <taxon>Bacteria</taxon>
        <taxon>Bacillati</taxon>
        <taxon>Actinomycetota</taxon>
        <taxon>Actinomycetes</taxon>
        <taxon>Mycobacteriales</taxon>
        <taxon>Mycobacteriaceae</taxon>
        <taxon>Mycobacterium</taxon>
        <taxon>Mycobacterium avium complex (MAC)</taxon>
    </lineage>
</organism>
<reference evidence="3" key="3">
    <citation type="submission" date="2020-02" db="EMBL/GenBank/DDBJ databases">
        <authorList>
            <person name="Matsumoto Y."/>
            <person name="Motooka D."/>
            <person name="Nakamura S."/>
        </authorList>
    </citation>
    <scope>NUCLEOTIDE SEQUENCE</scope>
    <source>
        <strain evidence="3">JCM 18113</strain>
    </source>
</reference>
<sequence>MSVRYDDKVVLVTGARRGLGAVIADHFEQRGAQVVGFSRHVDDVPRSDRRFDVAVDVGDPGSVSGGFEQIRKRFGKLDICVNNAAVLTSQYAMILPAASARAMVDTNLVGAFLVSREAAKLMRKGKWGRIVGVSSMAVSLEPMGDSVYAATKAAITTLANVMAKELATTNITCNTMGITAFETDMLRQLPRDKVDAVIAALPLARMATRQDVAHVLDFFCGPGSECITAQTVYLGGVH</sequence>
<evidence type="ECO:0000256" key="2">
    <source>
        <dbReference type="RuleBase" id="RU000363"/>
    </source>
</evidence>
<dbReference type="PRINTS" id="PR00081">
    <property type="entry name" value="GDHRDH"/>
</dbReference>
<dbReference type="Proteomes" id="UP000465812">
    <property type="component" value="Chromosome"/>
</dbReference>
<evidence type="ECO:0000313" key="3">
    <source>
        <dbReference type="EMBL" id="BBY36628.1"/>
    </source>
</evidence>
<dbReference type="CDD" id="cd05233">
    <property type="entry name" value="SDR_c"/>
    <property type="match status" value="1"/>
</dbReference>
<dbReference type="InterPro" id="IPR036291">
    <property type="entry name" value="NAD(P)-bd_dom_sf"/>
</dbReference>
<dbReference type="InterPro" id="IPR020904">
    <property type="entry name" value="Sc_DH/Rdtase_CS"/>
</dbReference>
<dbReference type="PANTHER" id="PTHR42760">
    <property type="entry name" value="SHORT-CHAIN DEHYDROGENASES/REDUCTASES FAMILY MEMBER"/>
    <property type="match status" value="1"/>
</dbReference>
<dbReference type="GO" id="GO:0030497">
    <property type="term" value="P:fatty acid elongation"/>
    <property type="evidence" value="ECO:0007669"/>
    <property type="project" value="TreeGrafter"/>
</dbReference>
<dbReference type="Proteomes" id="UP000192760">
    <property type="component" value="Unassembled WGS sequence"/>
</dbReference>
<keyword evidence="6" id="KW-1185">Reference proteome</keyword>
<evidence type="ECO:0000313" key="4">
    <source>
        <dbReference type="EMBL" id="ORB01919.1"/>
    </source>
</evidence>
<accession>A0A1X0FK75</accession>
<reference evidence="4 5" key="1">
    <citation type="submission" date="2017-02" db="EMBL/GenBank/DDBJ databases">
        <title>The new phylogeny of genus Mycobacterium.</title>
        <authorList>
            <person name="Tortoli E."/>
            <person name="Trovato A."/>
            <person name="Cirillo D.M."/>
        </authorList>
    </citation>
    <scope>NUCLEOTIDE SEQUENCE [LARGE SCALE GENOMIC DNA]</scope>
    <source>
        <strain evidence="4 5">DSM 45255</strain>
    </source>
</reference>
<evidence type="ECO:0000313" key="6">
    <source>
        <dbReference type="Proteomes" id="UP000465812"/>
    </source>
</evidence>
<dbReference type="Gene3D" id="3.40.50.720">
    <property type="entry name" value="NAD(P)-binding Rossmann-like Domain"/>
    <property type="match status" value="1"/>
</dbReference>
<dbReference type="PROSITE" id="PS00061">
    <property type="entry name" value="ADH_SHORT"/>
    <property type="match status" value="1"/>
</dbReference>
<dbReference type="SUPFAM" id="SSF51735">
    <property type="entry name" value="NAD(P)-binding Rossmann-fold domains"/>
    <property type="match status" value="1"/>
</dbReference>
<dbReference type="PANTHER" id="PTHR42760:SF40">
    <property type="entry name" value="3-OXOACYL-[ACYL-CARRIER-PROTEIN] REDUCTASE, CHLOROPLASTIC"/>
    <property type="match status" value="1"/>
</dbReference>
<dbReference type="InterPro" id="IPR002347">
    <property type="entry name" value="SDR_fam"/>
</dbReference>
<dbReference type="PRINTS" id="PR00080">
    <property type="entry name" value="SDRFAMILY"/>
</dbReference>
<gene>
    <name evidence="4" type="ORF">BST30_20360</name>
    <name evidence="3" type="ORF">MMAN_07620</name>
</gene>
<proteinExistence type="inferred from homology"/>
<dbReference type="RefSeq" id="WP_083097498.1">
    <property type="nucleotide sequence ID" value="NZ_AP022590.1"/>
</dbReference>
<dbReference type="AlphaFoldDB" id="A0A1X0FK75"/>
<evidence type="ECO:0000313" key="5">
    <source>
        <dbReference type="Proteomes" id="UP000192760"/>
    </source>
</evidence>
<evidence type="ECO:0000256" key="1">
    <source>
        <dbReference type="ARBA" id="ARBA00006484"/>
    </source>
</evidence>
<dbReference type="GO" id="GO:0016616">
    <property type="term" value="F:oxidoreductase activity, acting on the CH-OH group of donors, NAD or NADP as acceptor"/>
    <property type="evidence" value="ECO:0007669"/>
    <property type="project" value="TreeGrafter"/>
</dbReference>
<dbReference type="Pfam" id="PF00106">
    <property type="entry name" value="adh_short"/>
    <property type="match status" value="1"/>
</dbReference>
<protein>
    <submittedName>
        <fullName evidence="4">Oxidoreductase</fullName>
    </submittedName>
</protein>
<reference evidence="3 6" key="2">
    <citation type="journal article" date="2019" name="Emerg. Microbes Infect.">
        <title>Comprehensive subspecies identification of 175 nontuberculous mycobacteria species based on 7547 genomic profiles.</title>
        <authorList>
            <person name="Matsumoto Y."/>
            <person name="Kinjo T."/>
            <person name="Motooka D."/>
            <person name="Nabeya D."/>
            <person name="Jung N."/>
            <person name="Uechi K."/>
            <person name="Horii T."/>
            <person name="Iida T."/>
            <person name="Fujita J."/>
            <person name="Nakamura S."/>
        </authorList>
    </citation>
    <scope>NUCLEOTIDE SEQUENCE [LARGE SCALE GENOMIC DNA]</scope>
    <source>
        <strain evidence="3 6">JCM 18113</strain>
    </source>
</reference>
<dbReference type="STRING" id="560555.BST30_20360"/>
<name>A0A1X0FK75_MYCNT</name>
<dbReference type="EMBL" id="AP022590">
    <property type="protein sequence ID" value="BBY36628.1"/>
    <property type="molecule type" value="Genomic_DNA"/>
</dbReference>